<feature type="compositionally biased region" description="Basic and acidic residues" evidence="1">
    <location>
        <begin position="138"/>
        <end position="147"/>
    </location>
</feature>
<dbReference type="EMBL" id="JBBNAG010000010">
    <property type="protein sequence ID" value="KAK9100745.1"/>
    <property type="molecule type" value="Genomic_DNA"/>
</dbReference>
<gene>
    <name evidence="2" type="ORF">Scep_024175</name>
</gene>
<name>A0AAP0EYT9_9MAGN</name>
<evidence type="ECO:0000256" key="1">
    <source>
        <dbReference type="SAM" id="MobiDB-lite"/>
    </source>
</evidence>
<keyword evidence="3" id="KW-1185">Reference proteome</keyword>
<dbReference type="AlphaFoldDB" id="A0AAP0EYT9"/>
<evidence type="ECO:0000313" key="3">
    <source>
        <dbReference type="Proteomes" id="UP001419268"/>
    </source>
</evidence>
<protein>
    <submittedName>
        <fullName evidence="2">Uncharacterized protein</fullName>
    </submittedName>
</protein>
<reference evidence="2 3" key="1">
    <citation type="submission" date="2024-01" db="EMBL/GenBank/DDBJ databases">
        <title>Genome assemblies of Stephania.</title>
        <authorList>
            <person name="Yang L."/>
        </authorList>
    </citation>
    <scope>NUCLEOTIDE SEQUENCE [LARGE SCALE GENOMIC DNA]</scope>
    <source>
        <strain evidence="2">JXDWG</strain>
        <tissue evidence="2">Leaf</tissue>
    </source>
</reference>
<evidence type="ECO:0000313" key="2">
    <source>
        <dbReference type="EMBL" id="KAK9100745.1"/>
    </source>
</evidence>
<comment type="caution">
    <text evidence="2">The sequence shown here is derived from an EMBL/GenBank/DDBJ whole genome shotgun (WGS) entry which is preliminary data.</text>
</comment>
<organism evidence="2 3">
    <name type="scientific">Stephania cephalantha</name>
    <dbReference type="NCBI Taxonomy" id="152367"/>
    <lineage>
        <taxon>Eukaryota</taxon>
        <taxon>Viridiplantae</taxon>
        <taxon>Streptophyta</taxon>
        <taxon>Embryophyta</taxon>
        <taxon>Tracheophyta</taxon>
        <taxon>Spermatophyta</taxon>
        <taxon>Magnoliopsida</taxon>
        <taxon>Ranunculales</taxon>
        <taxon>Menispermaceae</taxon>
        <taxon>Menispermoideae</taxon>
        <taxon>Cissampelideae</taxon>
        <taxon>Stephania</taxon>
    </lineage>
</organism>
<proteinExistence type="predicted"/>
<feature type="region of interest" description="Disordered" evidence="1">
    <location>
        <begin position="122"/>
        <end position="155"/>
    </location>
</feature>
<accession>A0AAP0EYT9</accession>
<sequence>MGRQMQFLSQQMIGSKDGIVLENVDDTSSSSLYRVPLSPIDDSHTTKVNPTNDVECSFGKVNIVTSGLGAINAFLSKDKTMIEDDQCANGQEKYSAVIRHNNSQHMKNVAVKEFESEVKKEREIEVEPALNEEPIDIGGKDNNEAEKVTTTMESL</sequence>
<dbReference type="Proteomes" id="UP001419268">
    <property type="component" value="Unassembled WGS sequence"/>
</dbReference>